<dbReference type="Gene3D" id="3.30.200.20">
    <property type="entry name" value="Phosphorylase Kinase, domain 1"/>
    <property type="match status" value="1"/>
</dbReference>
<evidence type="ECO:0000256" key="3">
    <source>
        <dbReference type="SAM" id="Phobius"/>
    </source>
</evidence>
<keyword evidence="3" id="KW-1133">Transmembrane helix</keyword>
<keyword evidence="1" id="KW-0732">Signal</keyword>
<keyword evidence="5" id="KW-0808">Transferase</keyword>
<keyword evidence="3" id="KW-0812">Transmembrane</keyword>
<keyword evidence="5" id="KW-0418">Kinase</keyword>
<keyword evidence="5" id="KW-0675">Receptor</keyword>
<dbReference type="CDD" id="cd09272">
    <property type="entry name" value="RNase_HI_RT_Ty1"/>
    <property type="match status" value="1"/>
</dbReference>
<keyword evidence="2" id="KW-0677">Repeat</keyword>
<dbReference type="InterPro" id="IPR038408">
    <property type="entry name" value="GNK2_sf"/>
</dbReference>
<dbReference type="InterPro" id="IPR002902">
    <property type="entry name" value="GNK2"/>
</dbReference>
<accession>A0A438E7B9</accession>
<dbReference type="AlphaFoldDB" id="A0A438E7B9"/>
<dbReference type="CDD" id="cd23509">
    <property type="entry name" value="Gnk2-like"/>
    <property type="match status" value="1"/>
</dbReference>
<evidence type="ECO:0000313" key="5">
    <source>
        <dbReference type="EMBL" id="RVW43558.1"/>
    </source>
</evidence>
<keyword evidence="3" id="KW-0472">Membrane</keyword>
<evidence type="ECO:0000256" key="2">
    <source>
        <dbReference type="ARBA" id="ARBA00022737"/>
    </source>
</evidence>
<reference evidence="5 6" key="1">
    <citation type="journal article" date="2018" name="PLoS Genet.">
        <title>Population sequencing reveals clonal diversity and ancestral inbreeding in the grapevine cultivar Chardonnay.</title>
        <authorList>
            <person name="Roach M.J."/>
            <person name="Johnson D.L."/>
            <person name="Bohlmann J."/>
            <person name="van Vuuren H.J."/>
            <person name="Jones S.J."/>
            <person name="Pretorius I.S."/>
            <person name="Schmidt S.A."/>
            <person name="Borneman A.R."/>
        </authorList>
    </citation>
    <scope>NUCLEOTIDE SEQUENCE [LARGE SCALE GENOMIC DNA]</scope>
    <source>
        <strain evidence="6">cv. Chardonnay</strain>
        <tissue evidence="5">Leaf</tissue>
    </source>
</reference>
<protein>
    <submittedName>
        <fullName evidence="5">Cysteine-rich receptor-like protein kinase 25</fullName>
    </submittedName>
</protein>
<dbReference type="GO" id="GO:0016301">
    <property type="term" value="F:kinase activity"/>
    <property type="evidence" value="ECO:0007669"/>
    <property type="project" value="UniProtKB-KW"/>
</dbReference>
<proteinExistence type="predicted"/>
<dbReference type="PROSITE" id="PS51473">
    <property type="entry name" value="GNK2"/>
    <property type="match status" value="1"/>
</dbReference>
<gene>
    <name evidence="5" type="primary">CRK25_14</name>
    <name evidence="5" type="ORF">CK203_102959</name>
</gene>
<evidence type="ECO:0000259" key="4">
    <source>
        <dbReference type="PROSITE" id="PS51473"/>
    </source>
</evidence>
<comment type="caution">
    <text evidence="5">The sequence shown here is derived from an EMBL/GenBank/DDBJ whole genome shotgun (WGS) entry which is preliminary data.</text>
</comment>
<dbReference type="Gene3D" id="3.30.430.20">
    <property type="entry name" value="Gnk2 domain, C-X8-C-X2-C motif"/>
    <property type="match status" value="1"/>
</dbReference>
<name>A0A438E7B9_VITVI</name>
<dbReference type="SUPFAM" id="SSF56112">
    <property type="entry name" value="Protein kinase-like (PK-like)"/>
    <property type="match status" value="1"/>
</dbReference>
<feature type="domain" description="Gnk2-homologous" evidence="4">
    <location>
        <begin position="15"/>
        <end position="124"/>
    </location>
</feature>
<dbReference type="PANTHER" id="PTHR11439">
    <property type="entry name" value="GAG-POL-RELATED RETROTRANSPOSON"/>
    <property type="match status" value="1"/>
</dbReference>
<feature type="transmembrane region" description="Helical" evidence="3">
    <location>
        <begin position="128"/>
        <end position="150"/>
    </location>
</feature>
<dbReference type="Proteomes" id="UP000288805">
    <property type="component" value="Unassembled WGS sequence"/>
</dbReference>
<evidence type="ECO:0000256" key="1">
    <source>
        <dbReference type="ARBA" id="ARBA00022729"/>
    </source>
</evidence>
<evidence type="ECO:0000313" key="6">
    <source>
        <dbReference type="Proteomes" id="UP000288805"/>
    </source>
</evidence>
<dbReference type="PANTHER" id="PTHR11439:SF440">
    <property type="entry name" value="INTEGRASE CATALYTIC DOMAIN-CONTAINING PROTEIN"/>
    <property type="match status" value="1"/>
</dbReference>
<sequence length="492" mass="55340">MVRYANCTISSNMEQRPSEFAESPTAIRSDSDGFNRILGDLMDRLVTRAVLGSPQDMFAIEEVKLTDFRNLYGLVQCTPDLSQHFCNVSLRNALDAIPTDIVPPANSSSQPPTNPAIPPGKRSNISRIVLITTEVPTVIVLLIILIWFFVRRARKEKVENDEIISVESSQFNFSTITVATNNFSNGNKLGREGFGDVYKGVLSNGQDIAVERLSKKTDQGKGFLCNVDKFRSTLELVGKAILSACHIQNRIPYKKKCIYSKYEDNTCVVICLYVDDMLIFGTNLEVVCETKKFLVSTPYDPSSQLKKNREHSVAQIEYAQIIGSLMYLMNCTRPDIAYAAVSWKSAKQTYITRSTMEAEFIALEKASSEAECLRNLLADIPLWTRPAPSVSMRCDSQAAIAKTKSKIFNGKNRHIRLRHNIMWQLLETGIISLEFVRSELNLVDPLTKPLNKKLMEETLRGMGLMPITEVIHLIQSSLLIKNIYKTYDLILA</sequence>
<dbReference type="EMBL" id="QGNW01001376">
    <property type="protein sequence ID" value="RVW43558.1"/>
    <property type="molecule type" value="Genomic_DNA"/>
</dbReference>
<dbReference type="InterPro" id="IPR011009">
    <property type="entry name" value="Kinase-like_dom_sf"/>
</dbReference>
<organism evidence="5 6">
    <name type="scientific">Vitis vinifera</name>
    <name type="common">Grape</name>
    <dbReference type="NCBI Taxonomy" id="29760"/>
    <lineage>
        <taxon>Eukaryota</taxon>
        <taxon>Viridiplantae</taxon>
        <taxon>Streptophyta</taxon>
        <taxon>Embryophyta</taxon>
        <taxon>Tracheophyta</taxon>
        <taxon>Spermatophyta</taxon>
        <taxon>Magnoliopsida</taxon>
        <taxon>eudicotyledons</taxon>
        <taxon>Gunneridae</taxon>
        <taxon>Pentapetalae</taxon>
        <taxon>rosids</taxon>
        <taxon>Vitales</taxon>
        <taxon>Vitaceae</taxon>
        <taxon>Viteae</taxon>
        <taxon>Vitis</taxon>
    </lineage>
</organism>